<organism evidence="6 7">
    <name type="scientific">Linnemannia exigua</name>
    <dbReference type="NCBI Taxonomy" id="604196"/>
    <lineage>
        <taxon>Eukaryota</taxon>
        <taxon>Fungi</taxon>
        <taxon>Fungi incertae sedis</taxon>
        <taxon>Mucoromycota</taxon>
        <taxon>Mortierellomycotina</taxon>
        <taxon>Mortierellomycetes</taxon>
        <taxon>Mortierellales</taxon>
        <taxon>Mortierellaceae</taxon>
        <taxon>Linnemannia</taxon>
    </lineage>
</organism>
<dbReference type="InterPro" id="IPR050562">
    <property type="entry name" value="FAD_mOase_fung"/>
</dbReference>
<dbReference type="AlphaFoldDB" id="A0AAD4DIC4"/>
<evidence type="ECO:0000256" key="4">
    <source>
        <dbReference type="ARBA" id="ARBA00023002"/>
    </source>
</evidence>
<dbReference type="Proteomes" id="UP001194580">
    <property type="component" value="Unassembled WGS sequence"/>
</dbReference>
<evidence type="ECO:0000313" key="6">
    <source>
        <dbReference type="EMBL" id="KAG0277222.1"/>
    </source>
</evidence>
<protein>
    <recommendedName>
        <fullName evidence="5">FAD-binding domain-containing protein</fullName>
    </recommendedName>
</protein>
<dbReference type="EMBL" id="JAAAIL010000293">
    <property type="protein sequence ID" value="KAG0277222.1"/>
    <property type="molecule type" value="Genomic_DNA"/>
</dbReference>
<feature type="domain" description="FAD-binding" evidence="5">
    <location>
        <begin position="9"/>
        <end position="199"/>
    </location>
</feature>
<dbReference type="PANTHER" id="PTHR47356:SF2">
    <property type="entry name" value="FAD-BINDING DOMAIN-CONTAINING PROTEIN-RELATED"/>
    <property type="match status" value="1"/>
</dbReference>
<gene>
    <name evidence="6" type="ORF">BGZ95_006294</name>
</gene>
<comment type="similarity">
    <text evidence="1">Belongs to the paxM FAD-dependent monooxygenase family.</text>
</comment>
<dbReference type="PRINTS" id="PR00420">
    <property type="entry name" value="RNGMNOXGNASE"/>
</dbReference>
<dbReference type="InterPro" id="IPR036188">
    <property type="entry name" value="FAD/NAD-bd_sf"/>
</dbReference>
<dbReference type="Pfam" id="PF01494">
    <property type="entry name" value="FAD_binding_3"/>
    <property type="match status" value="2"/>
</dbReference>
<keyword evidence="2" id="KW-0285">Flavoprotein</keyword>
<dbReference type="PANTHER" id="PTHR47356">
    <property type="entry name" value="FAD-DEPENDENT MONOOXYGENASE ASQG-RELATED"/>
    <property type="match status" value="1"/>
</dbReference>
<dbReference type="GO" id="GO:0071949">
    <property type="term" value="F:FAD binding"/>
    <property type="evidence" value="ECO:0007669"/>
    <property type="project" value="InterPro"/>
</dbReference>
<dbReference type="InterPro" id="IPR002938">
    <property type="entry name" value="FAD-bd"/>
</dbReference>
<evidence type="ECO:0000256" key="2">
    <source>
        <dbReference type="ARBA" id="ARBA00022630"/>
    </source>
</evidence>
<keyword evidence="3" id="KW-0274">FAD</keyword>
<sequence length="490" mass="55134">MSTEEIKPKVLIVGAGIGGLLLGALLEKASIPYEIFERTSTVKPLGSALMIGSNLLPLFEQLSIDKEFIALGKPTMDCSIARQKGPHDTEFLTNVSFRPHIEFSILSPSTKKPHTHNSTGYHSYIVSRPMFYDLLLKQVPEHKIHFSKRVLSIVEKEEQVHIQTADNTIYEGDIVVGADGAYSAVRQRMYETLKQEGKLPKSDQEELPFHCTCLVGQTEVVDLNQFPEIKEDMSPFFNTMSDDKPYTWVVFATRQSTIAWMVLHHLDKASSKAAEEQRFRESENSEWGPLAAQAMCDETRNFPLPIGTKKFTMGDIYDWTPKEQISKVMLEEKVFQTWYSGRRVLLGDACHKLDPSGAHGAVTSMHDAIALANLIYALPENTTKAIEKSFAEYQKERIPHVMESFKNSQNLALFMDRGFAGSLAMWVMQKMPPWLWALALKKMIVSRPVLGYLKEIPNRGTVPAHRSPSAEKARTVFLQRVAARTASAAL</sequence>
<comment type="caution">
    <text evidence="6">The sequence shown here is derived from an EMBL/GenBank/DDBJ whole genome shotgun (WGS) entry which is preliminary data.</text>
</comment>
<dbReference type="SUPFAM" id="SSF51905">
    <property type="entry name" value="FAD/NAD(P)-binding domain"/>
    <property type="match status" value="1"/>
</dbReference>
<accession>A0AAD4DIC4</accession>
<feature type="domain" description="FAD-binding" evidence="5">
    <location>
        <begin position="323"/>
        <end position="405"/>
    </location>
</feature>
<dbReference type="GO" id="GO:0004497">
    <property type="term" value="F:monooxygenase activity"/>
    <property type="evidence" value="ECO:0007669"/>
    <property type="project" value="InterPro"/>
</dbReference>
<evidence type="ECO:0000256" key="3">
    <source>
        <dbReference type="ARBA" id="ARBA00022827"/>
    </source>
</evidence>
<keyword evidence="7" id="KW-1185">Reference proteome</keyword>
<evidence type="ECO:0000259" key="5">
    <source>
        <dbReference type="Pfam" id="PF01494"/>
    </source>
</evidence>
<evidence type="ECO:0000313" key="7">
    <source>
        <dbReference type="Proteomes" id="UP001194580"/>
    </source>
</evidence>
<name>A0AAD4DIC4_9FUNG</name>
<dbReference type="Gene3D" id="3.50.50.60">
    <property type="entry name" value="FAD/NAD(P)-binding domain"/>
    <property type="match status" value="1"/>
</dbReference>
<keyword evidence="4" id="KW-0560">Oxidoreductase</keyword>
<proteinExistence type="inferred from homology"/>
<reference evidence="6" key="1">
    <citation type="journal article" date="2020" name="Fungal Divers.">
        <title>Resolving the Mortierellaceae phylogeny through synthesis of multi-gene phylogenetics and phylogenomics.</title>
        <authorList>
            <person name="Vandepol N."/>
            <person name="Liber J."/>
            <person name="Desiro A."/>
            <person name="Na H."/>
            <person name="Kennedy M."/>
            <person name="Barry K."/>
            <person name="Grigoriev I.V."/>
            <person name="Miller A.N."/>
            <person name="O'Donnell K."/>
            <person name="Stajich J.E."/>
            <person name="Bonito G."/>
        </authorList>
    </citation>
    <scope>NUCLEOTIDE SEQUENCE</scope>
    <source>
        <strain evidence="6">NRRL 28262</strain>
    </source>
</reference>
<evidence type="ECO:0000256" key="1">
    <source>
        <dbReference type="ARBA" id="ARBA00007992"/>
    </source>
</evidence>